<comment type="caution">
    <text evidence="3">The sequence shown here is derived from an EMBL/GenBank/DDBJ whole genome shotgun (WGS) entry which is preliminary data.</text>
</comment>
<evidence type="ECO:0000313" key="3">
    <source>
        <dbReference type="EMBL" id="MDQ0159486.1"/>
    </source>
</evidence>
<keyword evidence="2" id="KW-0472">Membrane</keyword>
<sequence>MKKIDKYIDSVYQDFDGTEEEIKELKEEMRSHLLELVEEIKADGKSEKEAVQIALDRFGNQTELSNGLMEFFEGQQLFAKKLLRFSISVFIIGLIALSWVAITSPDANKERIELSDRIAKQINDDAELSLEEKDQIKKQISSFNGKSEIIHLSIYYSEEGIEEAFPANVQDAEYVYLGMEPASSEEVVTKGYPLNDTWFVQMQQNEKKSYWQYLIPFTLFIVFGVLITIWLLLNSYIKKYIKEVL</sequence>
<protein>
    <submittedName>
        <fullName evidence="3">Cytoskeletal protein RodZ</fullName>
    </submittedName>
</protein>
<feature type="transmembrane region" description="Helical" evidence="2">
    <location>
        <begin position="210"/>
        <end position="233"/>
    </location>
</feature>
<keyword evidence="1" id="KW-0175">Coiled coil</keyword>
<accession>A0ABT9VET4</accession>
<feature type="coiled-coil region" evidence="1">
    <location>
        <begin position="8"/>
        <end position="42"/>
    </location>
</feature>
<feature type="transmembrane region" description="Helical" evidence="2">
    <location>
        <begin position="82"/>
        <end position="102"/>
    </location>
</feature>
<dbReference type="Proteomes" id="UP001224359">
    <property type="component" value="Unassembled WGS sequence"/>
</dbReference>
<proteinExistence type="predicted"/>
<keyword evidence="4" id="KW-1185">Reference proteome</keyword>
<evidence type="ECO:0000313" key="4">
    <source>
        <dbReference type="Proteomes" id="UP001224359"/>
    </source>
</evidence>
<evidence type="ECO:0000256" key="2">
    <source>
        <dbReference type="SAM" id="Phobius"/>
    </source>
</evidence>
<dbReference type="InterPro" id="IPR047928">
    <property type="entry name" value="Perm_prefix_1"/>
</dbReference>
<reference evidence="3 4" key="1">
    <citation type="submission" date="2023-07" db="EMBL/GenBank/DDBJ databases">
        <title>Genomic Encyclopedia of Type Strains, Phase IV (KMG-IV): sequencing the most valuable type-strain genomes for metagenomic binning, comparative biology and taxonomic classification.</title>
        <authorList>
            <person name="Goeker M."/>
        </authorList>
    </citation>
    <scope>NUCLEOTIDE SEQUENCE [LARGE SCALE GENOMIC DNA]</scope>
    <source>
        <strain evidence="3 4">DSM 16460</strain>
    </source>
</reference>
<organism evidence="3 4">
    <name type="scientific">Alkalibacillus salilacus</name>
    <dbReference type="NCBI Taxonomy" id="284582"/>
    <lineage>
        <taxon>Bacteria</taxon>
        <taxon>Bacillati</taxon>
        <taxon>Bacillota</taxon>
        <taxon>Bacilli</taxon>
        <taxon>Bacillales</taxon>
        <taxon>Bacillaceae</taxon>
        <taxon>Alkalibacillus</taxon>
    </lineage>
</organism>
<name>A0ABT9VET4_9BACI</name>
<dbReference type="NCBIfam" id="NF038403">
    <property type="entry name" value="perm_prefix_1"/>
    <property type="match status" value="1"/>
</dbReference>
<evidence type="ECO:0000256" key="1">
    <source>
        <dbReference type="SAM" id="Coils"/>
    </source>
</evidence>
<gene>
    <name evidence="3" type="ORF">J2S77_001450</name>
</gene>
<dbReference type="RefSeq" id="WP_306975995.1">
    <property type="nucleotide sequence ID" value="NZ_JAUSTQ010000004.1"/>
</dbReference>
<keyword evidence="2" id="KW-0812">Transmembrane</keyword>
<keyword evidence="2" id="KW-1133">Transmembrane helix</keyword>
<dbReference type="EMBL" id="JAUSTQ010000004">
    <property type="protein sequence ID" value="MDQ0159486.1"/>
    <property type="molecule type" value="Genomic_DNA"/>
</dbReference>